<organism evidence="3">
    <name type="scientific">Candidatus Nitricoxidivorans perseverans</name>
    <dbReference type="NCBI Taxonomy" id="2975601"/>
    <lineage>
        <taxon>Bacteria</taxon>
        <taxon>Pseudomonadati</taxon>
        <taxon>Pseudomonadota</taxon>
        <taxon>Betaproteobacteria</taxon>
        <taxon>Nitrosomonadales</taxon>
        <taxon>Sterolibacteriaceae</taxon>
        <taxon>Candidatus Nitricoxidivorans</taxon>
    </lineage>
</organism>
<keyword evidence="1" id="KW-0472">Membrane</keyword>
<proteinExistence type="predicted"/>
<evidence type="ECO:0000256" key="1">
    <source>
        <dbReference type="SAM" id="Phobius"/>
    </source>
</evidence>
<evidence type="ECO:0000259" key="2">
    <source>
        <dbReference type="Pfam" id="PF13386"/>
    </source>
</evidence>
<feature type="transmembrane region" description="Helical" evidence="1">
    <location>
        <begin position="200"/>
        <end position="218"/>
    </location>
</feature>
<feature type="domain" description="Urease accessory protein UreH-like transmembrane" evidence="2">
    <location>
        <begin position="15"/>
        <end position="217"/>
    </location>
</feature>
<dbReference type="Proteomes" id="UP001234916">
    <property type="component" value="Chromosome"/>
</dbReference>
<dbReference type="AlphaFoldDB" id="A0AA49FIX1"/>
<dbReference type="Pfam" id="PF13386">
    <property type="entry name" value="DsbD_2"/>
    <property type="match status" value="1"/>
</dbReference>
<keyword evidence="1" id="KW-1133">Transmembrane helix</keyword>
<feature type="transmembrane region" description="Helical" evidence="1">
    <location>
        <begin position="61"/>
        <end position="79"/>
    </location>
</feature>
<dbReference type="KEGG" id="npv:OHM77_09090"/>
<protein>
    <submittedName>
        <fullName evidence="3">Sulfite exporter TauE/SafE family protein</fullName>
    </submittedName>
</protein>
<reference evidence="3" key="1">
    <citation type="journal article" date="2023" name="Nat. Microbiol.">
        <title>Enrichment and characterization of a nitric oxide-reducing microbial community in a continuous bioreactor.</title>
        <authorList>
            <person name="Garrido-Amador P."/>
            <person name="Stortenbeker N."/>
            <person name="Wessels H.J.C.T."/>
            <person name="Speth D.R."/>
            <person name="Garcia-Heredia I."/>
            <person name="Kartal B."/>
        </authorList>
    </citation>
    <scope>NUCLEOTIDE SEQUENCE</scope>
    <source>
        <strain evidence="3">MAG1</strain>
    </source>
</reference>
<gene>
    <name evidence="3" type="ORF">OHM77_09090</name>
</gene>
<keyword evidence="1" id="KW-0812">Transmembrane</keyword>
<dbReference type="EMBL" id="CP107246">
    <property type="protein sequence ID" value="WIM04856.1"/>
    <property type="molecule type" value="Genomic_DNA"/>
</dbReference>
<feature type="transmembrane region" description="Helical" evidence="1">
    <location>
        <begin position="15"/>
        <end position="40"/>
    </location>
</feature>
<evidence type="ECO:0000313" key="3">
    <source>
        <dbReference type="EMBL" id="WIM04856.1"/>
    </source>
</evidence>
<name>A0AA49FIX1_9PROT</name>
<sequence>MPEELAAGQVTLGTIWLLGVSMGMTACTVTCLPFMGTWALGRASGQREAFLHAGVFLAGRMATYTLLAALAGAAGLGLAKALGGAWGNGVIGAASILAGLWLLARPASPGCKAASLSPVAPVRLHRRHDSLPPLFLGAALSLTPCMPLASLLALAAQAGSPAQGAAYGFAFGLGAAMTPILVLVPLAGRLGRELRAGRAWLARWLTWSAAAVLIALGVRRMLLSF</sequence>
<accession>A0AA49FIX1</accession>
<feature type="transmembrane region" description="Helical" evidence="1">
    <location>
        <begin position="166"/>
        <end position="188"/>
    </location>
</feature>
<feature type="transmembrane region" description="Helical" evidence="1">
    <location>
        <begin position="85"/>
        <end position="104"/>
    </location>
</feature>
<dbReference type="InterPro" id="IPR039447">
    <property type="entry name" value="UreH-like_TM_dom"/>
</dbReference>
<feature type="transmembrane region" description="Helical" evidence="1">
    <location>
        <begin position="133"/>
        <end position="154"/>
    </location>
</feature>